<keyword evidence="8" id="KW-1185">Reference proteome</keyword>
<feature type="domain" description="Dihydroorotate dehydrogenase catalytic" evidence="6">
    <location>
        <begin position="11"/>
        <end position="147"/>
    </location>
</feature>
<feature type="non-terminal residue" evidence="7">
    <location>
        <position position="1"/>
    </location>
</feature>
<dbReference type="InterPro" id="IPR013785">
    <property type="entry name" value="Aldolase_TIM"/>
</dbReference>
<keyword evidence="3" id="KW-0285">Flavoprotein</keyword>
<evidence type="ECO:0000256" key="3">
    <source>
        <dbReference type="ARBA" id="ARBA00022630"/>
    </source>
</evidence>
<dbReference type="Pfam" id="PF01180">
    <property type="entry name" value="DHO_dh"/>
    <property type="match status" value="1"/>
</dbReference>
<dbReference type="UniPathway" id="UPA00070"/>
<dbReference type="GO" id="GO:0006207">
    <property type="term" value="P:'de novo' pyrimidine nucleobase biosynthetic process"/>
    <property type="evidence" value="ECO:0007669"/>
    <property type="project" value="InterPro"/>
</dbReference>
<dbReference type="InterPro" id="IPR001295">
    <property type="entry name" value="Dihydroorotate_DH_CS"/>
</dbReference>
<dbReference type="PANTHER" id="PTHR48109">
    <property type="entry name" value="DIHYDROOROTATE DEHYDROGENASE (QUINONE), MITOCHONDRIAL-RELATED"/>
    <property type="match status" value="1"/>
</dbReference>
<dbReference type="GO" id="GO:0005743">
    <property type="term" value="C:mitochondrial inner membrane"/>
    <property type="evidence" value="ECO:0007669"/>
    <property type="project" value="TreeGrafter"/>
</dbReference>
<accession>A0A2G9T4X3</accession>
<dbReference type="InterPro" id="IPR005720">
    <property type="entry name" value="Dihydroorotate_DH_cat"/>
</dbReference>
<dbReference type="SUPFAM" id="SSF51395">
    <property type="entry name" value="FMN-linked oxidoreductases"/>
    <property type="match status" value="1"/>
</dbReference>
<dbReference type="Gene3D" id="3.20.20.70">
    <property type="entry name" value="Aldolase class I"/>
    <property type="match status" value="1"/>
</dbReference>
<dbReference type="GO" id="GO:0004152">
    <property type="term" value="F:dihydroorotate dehydrogenase activity"/>
    <property type="evidence" value="ECO:0007669"/>
    <property type="project" value="TreeGrafter"/>
</dbReference>
<evidence type="ECO:0000259" key="6">
    <source>
        <dbReference type="Pfam" id="PF01180"/>
    </source>
</evidence>
<comment type="cofactor">
    <cofactor evidence="1">
        <name>FMN</name>
        <dbReference type="ChEBI" id="CHEBI:58210"/>
    </cofactor>
</comment>
<dbReference type="EMBL" id="KZ427742">
    <property type="protein sequence ID" value="PIO52592.1"/>
    <property type="molecule type" value="Genomic_DNA"/>
</dbReference>
<dbReference type="GO" id="GO:0044205">
    <property type="term" value="P:'de novo' UMP biosynthetic process"/>
    <property type="evidence" value="ECO:0007669"/>
    <property type="project" value="UniProtKB-UniPathway"/>
</dbReference>
<evidence type="ECO:0000256" key="2">
    <source>
        <dbReference type="ARBA" id="ARBA00004725"/>
    </source>
</evidence>
<dbReference type="PROSITE" id="PS00912">
    <property type="entry name" value="DHODEHASE_2"/>
    <property type="match status" value="1"/>
</dbReference>
<evidence type="ECO:0000256" key="1">
    <source>
        <dbReference type="ARBA" id="ARBA00001917"/>
    </source>
</evidence>
<keyword evidence="5" id="KW-0560">Oxidoreductase</keyword>
<dbReference type="InterPro" id="IPR050074">
    <property type="entry name" value="DHO_dehydrogenase"/>
</dbReference>
<name>A0A2G9T4X3_TELCI</name>
<dbReference type="Proteomes" id="UP000230423">
    <property type="component" value="Unassembled WGS sequence"/>
</dbReference>
<evidence type="ECO:0000256" key="5">
    <source>
        <dbReference type="ARBA" id="ARBA00023002"/>
    </source>
</evidence>
<keyword evidence="4" id="KW-0288">FMN</keyword>
<dbReference type="AlphaFoldDB" id="A0A2G9T4X3"/>
<organism evidence="7 8">
    <name type="scientific">Teladorsagia circumcincta</name>
    <name type="common">Brown stomach worm</name>
    <name type="synonym">Ostertagia circumcincta</name>
    <dbReference type="NCBI Taxonomy" id="45464"/>
    <lineage>
        <taxon>Eukaryota</taxon>
        <taxon>Metazoa</taxon>
        <taxon>Ecdysozoa</taxon>
        <taxon>Nematoda</taxon>
        <taxon>Chromadorea</taxon>
        <taxon>Rhabditida</taxon>
        <taxon>Rhabditina</taxon>
        <taxon>Rhabditomorpha</taxon>
        <taxon>Strongyloidea</taxon>
        <taxon>Trichostrongylidae</taxon>
        <taxon>Teladorsagia</taxon>
    </lineage>
</organism>
<dbReference type="OrthoDB" id="14784at2759"/>
<evidence type="ECO:0000313" key="8">
    <source>
        <dbReference type="Proteomes" id="UP000230423"/>
    </source>
</evidence>
<proteinExistence type="predicted"/>
<gene>
    <name evidence="7" type="ORF">TELCIR_26100</name>
</gene>
<protein>
    <submittedName>
        <fullName evidence="7">Dihydroorotate dehydrogenase 2 domain protein</fullName>
    </submittedName>
</protein>
<comment type="pathway">
    <text evidence="2">Pyrimidine metabolism; UMP biosynthesis via de novo pathway.</text>
</comment>
<evidence type="ECO:0000256" key="4">
    <source>
        <dbReference type="ARBA" id="ARBA00022643"/>
    </source>
</evidence>
<feature type="non-terminal residue" evidence="7">
    <location>
        <position position="155"/>
    </location>
</feature>
<evidence type="ECO:0000313" key="7">
    <source>
        <dbReference type="EMBL" id="PIO52592.1"/>
    </source>
</evidence>
<reference evidence="7 8" key="1">
    <citation type="submission" date="2015-09" db="EMBL/GenBank/DDBJ databases">
        <title>Draft genome of the parasitic nematode Teladorsagia circumcincta isolate WARC Sus (inbred).</title>
        <authorList>
            <person name="Mitreva M."/>
        </authorList>
    </citation>
    <scope>NUCLEOTIDE SEQUENCE [LARGE SCALE GENOMIC DNA]</scope>
    <source>
        <strain evidence="7 8">S</strain>
    </source>
</reference>
<sequence>LLSHVRYVLDALRLEQRPKILLKIAPDLDLSEKIDIAQVVMDKKYGVDGLIVSNTTISRPESLKSEFKNEAGGLSGAPIRKLSTECIKEMYRLTQGRVPIVGCGGVSSGEDAYEKIRAGASVVQLYTALAFHGFPVIGKVKRELAELVKRDGYQS</sequence>
<dbReference type="PANTHER" id="PTHR48109:SF4">
    <property type="entry name" value="DIHYDROOROTATE DEHYDROGENASE (QUINONE), MITOCHONDRIAL"/>
    <property type="match status" value="1"/>
</dbReference>